<evidence type="ECO:0000256" key="2">
    <source>
        <dbReference type="ARBA" id="ARBA00004474"/>
    </source>
</evidence>
<dbReference type="GO" id="GO:0009536">
    <property type="term" value="C:plastid"/>
    <property type="evidence" value="ECO:0007669"/>
    <property type="project" value="UniProtKB-SubCell"/>
</dbReference>
<dbReference type="GO" id="GO:0005524">
    <property type="term" value="F:ATP binding"/>
    <property type="evidence" value="ECO:0007669"/>
    <property type="project" value="UniProtKB-KW"/>
</dbReference>
<evidence type="ECO:0000256" key="3">
    <source>
        <dbReference type="ARBA" id="ARBA00009361"/>
    </source>
</evidence>
<dbReference type="PANTHER" id="PTHR33078:SF100">
    <property type="entry name" value="PROTEIN YCF2"/>
    <property type="match status" value="1"/>
</dbReference>
<comment type="similarity">
    <text evidence="3">Belongs to the Ycf2 family.</text>
</comment>
<reference evidence="7 8" key="1">
    <citation type="journal article" date="2019" name="Genome Biol. Evol.">
        <title>Insights into the evolution of the New World diploid cottons (Gossypium, subgenus Houzingenia) based on genome sequencing.</title>
        <authorList>
            <person name="Grover C.E."/>
            <person name="Arick M.A. 2nd"/>
            <person name="Thrash A."/>
            <person name="Conover J.L."/>
            <person name="Sanders W.S."/>
            <person name="Peterson D.G."/>
            <person name="Frelichowski J.E."/>
            <person name="Scheffler J.A."/>
            <person name="Scheffler B.E."/>
            <person name="Wendel J.F."/>
        </authorList>
    </citation>
    <scope>NUCLEOTIDE SEQUENCE [LARGE SCALE GENOMIC DNA]</scope>
    <source>
        <strain evidence="7">5</strain>
        <tissue evidence="7">Leaf</tissue>
    </source>
</reference>
<dbReference type="OrthoDB" id="1711186at2759"/>
<organism evidence="7 8">
    <name type="scientific">Gossypium gossypioides</name>
    <name type="common">Mexican cotton</name>
    <name type="synonym">Selera gossypioides</name>
    <dbReference type="NCBI Taxonomy" id="34282"/>
    <lineage>
        <taxon>Eukaryota</taxon>
        <taxon>Viridiplantae</taxon>
        <taxon>Streptophyta</taxon>
        <taxon>Embryophyta</taxon>
        <taxon>Tracheophyta</taxon>
        <taxon>Spermatophyta</taxon>
        <taxon>Magnoliopsida</taxon>
        <taxon>eudicotyledons</taxon>
        <taxon>Gunneridae</taxon>
        <taxon>Pentapetalae</taxon>
        <taxon>rosids</taxon>
        <taxon>malvids</taxon>
        <taxon>Malvales</taxon>
        <taxon>Malvaceae</taxon>
        <taxon>Malvoideae</taxon>
        <taxon>Gossypium</taxon>
    </lineage>
</organism>
<protein>
    <submittedName>
        <fullName evidence="7">Uncharacterized protein</fullName>
    </submittedName>
</protein>
<dbReference type="AlphaFoldDB" id="A0A7J9BPK5"/>
<proteinExistence type="inferred from homology"/>
<accession>A0A7J9BPK5</accession>
<comment type="function">
    <text evidence="1">Probable ATPase of unknown function. Its presence in a non-photosynthetic plant (Epifagus virginiana) and experiments in tobacco indicate that it has an essential function which is probably not related to photosynthesis.</text>
</comment>
<evidence type="ECO:0000313" key="8">
    <source>
        <dbReference type="Proteomes" id="UP000593579"/>
    </source>
</evidence>
<evidence type="ECO:0000256" key="4">
    <source>
        <dbReference type="ARBA" id="ARBA00022640"/>
    </source>
</evidence>
<name>A0A7J9BPK5_GOSGO</name>
<dbReference type="Proteomes" id="UP000593579">
    <property type="component" value="Unassembled WGS sequence"/>
</dbReference>
<feature type="non-terminal residue" evidence="7">
    <location>
        <position position="58"/>
    </location>
</feature>
<keyword evidence="8" id="KW-1185">Reference proteome</keyword>
<keyword evidence="6" id="KW-0067">ATP-binding</keyword>
<evidence type="ECO:0000256" key="5">
    <source>
        <dbReference type="ARBA" id="ARBA00022741"/>
    </source>
</evidence>
<evidence type="ECO:0000256" key="6">
    <source>
        <dbReference type="ARBA" id="ARBA00022840"/>
    </source>
</evidence>
<dbReference type="PANTHER" id="PTHR33078">
    <property type="entry name" value="PROTEIN YCF2-RELATED"/>
    <property type="match status" value="1"/>
</dbReference>
<dbReference type="EMBL" id="JABEZY010000005">
    <property type="protein sequence ID" value="MBA0738116.1"/>
    <property type="molecule type" value="Genomic_DNA"/>
</dbReference>
<keyword evidence="4" id="KW-0934">Plastid</keyword>
<gene>
    <name evidence="7" type="ORF">Gogos_011524</name>
</gene>
<keyword evidence="5" id="KW-0547">Nucleotide-binding</keyword>
<comment type="subcellular location">
    <subcellularLocation>
        <location evidence="2">Plastid</location>
    </subcellularLocation>
</comment>
<comment type="caution">
    <text evidence="7">The sequence shown here is derived from an EMBL/GenBank/DDBJ whole genome shotgun (WGS) entry which is preliminary data.</text>
</comment>
<evidence type="ECO:0000313" key="7">
    <source>
        <dbReference type="EMBL" id="MBA0738116.1"/>
    </source>
</evidence>
<evidence type="ECO:0000256" key="1">
    <source>
        <dbReference type="ARBA" id="ARBA00002329"/>
    </source>
</evidence>
<sequence>MSSDWIEEKIESWVANSDLIDDKEREFLVQFSTLTIEKRIDQILLSQTHSDHLSKNDS</sequence>